<dbReference type="PROSITE" id="PS51032">
    <property type="entry name" value="AP2_ERF"/>
    <property type="match status" value="1"/>
</dbReference>
<dbReference type="InterPro" id="IPR016177">
    <property type="entry name" value="DNA-bd_dom_sf"/>
</dbReference>
<keyword evidence="6" id="KW-0539">Nucleus</keyword>
<dbReference type="PANTHER" id="PTHR31985">
    <property type="entry name" value="ETHYLENE-RESPONSIVE TRANSCRIPTION FACTOR ERF042-RELATED"/>
    <property type="match status" value="1"/>
</dbReference>
<dbReference type="PANTHER" id="PTHR31985:SF312">
    <property type="entry name" value="AP2_ERF DOMAIN-CONTAINING PROTEIN"/>
    <property type="match status" value="1"/>
</dbReference>
<gene>
    <name evidence="9" type="ORF">CSSPJE1EN1_LOCUS8765</name>
</gene>
<accession>A0ABP0W903</accession>
<organism evidence="9 10">
    <name type="scientific">Sphagnum jensenii</name>
    <dbReference type="NCBI Taxonomy" id="128206"/>
    <lineage>
        <taxon>Eukaryota</taxon>
        <taxon>Viridiplantae</taxon>
        <taxon>Streptophyta</taxon>
        <taxon>Embryophyta</taxon>
        <taxon>Bryophyta</taxon>
        <taxon>Sphagnophytina</taxon>
        <taxon>Sphagnopsida</taxon>
        <taxon>Sphagnales</taxon>
        <taxon>Sphagnaceae</taxon>
        <taxon>Sphagnum</taxon>
    </lineage>
</organism>
<dbReference type="SUPFAM" id="SSF54171">
    <property type="entry name" value="DNA-binding domain"/>
    <property type="match status" value="1"/>
</dbReference>
<keyword evidence="10" id="KW-1185">Reference proteome</keyword>
<reference evidence="9" key="1">
    <citation type="submission" date="2024-02" db="EMBL/GenBank/DDBJ databases">
        <authorList>
            <consortium name="ELIXIR-Norway"/>
            <consortium name="Elixir Norway"/>
        </authorList>
    </citation>
    <scope>NUCLEOTIDE SEQUENCE</scope>
</reference>
<dbReference type="EMBL" id="OZ020110">
    <property type="protein sequence ID" value="CAK9263287.1"/>
    <property type="molecule type" value="Genomic_DNA"/>
</dbReference>
<dbReference type="PRINTS" id="PR00367">
    <property type="entry name" value="ETHRSPELEMNT"/>
</dbReference>
<name>A0ABP0W903_9BRYO</name>
<evidence type="ECO:0000256" key="5">
    <source>
        <dbReference type="ARBA" id="ARBA00023163"/>
    </source>
</evidence>
<comment type="similarity">
    <text evidence="7">Belongs to the AP2/ERF transcription factor family. ERF subfamily.</text>
</comment>
<evidence type="ECO:0000313" key="9">
    <source>
        <dbReference type="EMBL" id="CAK9263287.1"/>
    </source>
</evidence>
<evidence type="ECO:0000313" key="10">
    <source>
        <dbReference type="Proteomes" id="UP001497444"/>
    </source>
</evidence>
<dbReference type="Gene3D" id="3.30.730.10">
    <property type="entry name" value="AP2/ERF domain"/>
    <property type="match status" value="1"/>
</dbReference>
<evidence type="ECO:0000256" key="4">
    <source>
        <dbReference type="ARBA" id="ARBA00023159"/>
    </source>
</evidence>
<feature type="domain" description="AP2/ERF" evidence="8">
    <location>
        <begin position="12"/>
        <end position="69"/>
    </location>
</feature>
<proteinExistence type="inferred from homology"/>
<keyword evidence="5" id="KW-0804">Transcription</keyword>
<evidence type="ECO:0000256" key="3">
    <source>
        <dbReference type="ARBA" id="ARBA00023125"/>
    </source>
</evidence>
<dbReference type="InterPro" id="IPR051032">
    <property type="entry name" value="AP2/ERF_TF_ERF_subfamily"/>
</dbReference>
<dbReference type="InterPro" id="IPR001471">
    <property type="entry name" value="AP2/ERF_dom"/>
</dbReference>
<keyword evidence="4" id="KW-0010">Activator</keyword>
<keyword evidence="3" id="KW-0238">DNA-binding</keyword>
<comment type="subcellular location">
    <subcellularLocation>
        <location evidence="1">Nucleus</location>
    </subcellularLocation>
</comment>
<evidence type="ECO:0000256" key="6">
    <source>
        <dbReference type="ARBA" id="ARBA00023242"/>
    </source>
</evidence>
<evidence type="ECO:0000256" key="2">
    <source>
        <dbReference type="ARBA" id="ARBA00023015"/>
    </source>
</evidence>
<dbReference type="Pfam" id="PF00847">
    <property type="entry name" value="AP2"/>
    <property type="match status" value="1"/>
</dbReference>
<evidence type="ECO:0000256" key="1">
    <source>
        <dbReference type="ARBA" id="ARBA00004123"/>
    </source>
</evidence>
<sequence>MSVVDTHNYVPVYRGVRRRTWGVWVTEIRRPKKKDRIWLGSFATAEMAARAYDAAALALRGPNALLNFPEYLGSLPRPLDLSDKSIQAAATEAARRLARRTGSLQRRYSRLQATLATSSSCAPLVTASSRSARSSSAAAMLQQDVDQANLGSAQKQQHNAASSDDNLMFNMPNVIACLYDHTLMCNFPGAPHMLPATDVPSFSEDCDEESAAWEPHLWSY</sequence>
<evidence type="ECO:0000259" key="8">
    <source>
        <dbReference type="PROSITE" id="PS51032"/>
    </source>
</evidence>
<dbReference type="Proteomes" id="UP001497444">
    <property type="component" value="Chromosome 15"/>
</dbReference>
<dbReference type="InterPro" id="IPR036955">
    <property type="entry name" value="AP2/ERF_dom_sf"/>
</dbReference>
<dbReference type="CDD" id="cd00018">
    <property type="entry name" value="AP2"/>
    <property type="match status" value="1"/>
</dbReference>
<keyword evidence="2" id="KW-0805">Transcription regulation</keyword>
<dbReference type="SMART" id="SM00380">
    <property type="entry name" value="AP2"/>
    <property type="match status" value="1"/>
</dbReference>
<protein>
    <recommendedName>
        <fullName evidence="8">AP2/ERF domain-containing protein</fullName>
    </recommendedName>
</protein>
<evidence type="ECO:0000256" key="7">
    <source>
        <dbReference type="ARBA" id="ARBA00024343"/>
    </source>
</evidence>